<dbReference type="Proteomes" id="UP001198565">
    <property type="component" value="Unassembled WGS sequence"/>
</dbReference>
<proteinExistence type="predicted"/>
<keyword evidence="11" id="KW-1185">Reference proteome</keyword>
<feature type="domain" description="OmpR/PhoB-type" evidence="9">
    <location>
        <begin position="127"/>
        <end position="220"/>
    </location>
</feature>
<keyword evidence="4 7" id="KW-0238">DNA-binding</keyword>
<keyword evidence="5" id="KW-0804">Transcription</keyword>
<dbReference type="InterPro" id="IPR036388">
    <property type="entry name" value="WH-like_DNA-bd_sf"/>
</dbReference>
<evidence type="ECO:0000259" key="8">
    <source>
        <dbReference type="PROSITE" id="PS50110"/>
    </source>
</evidence>
<comment type="caution">
    <text evidence="10">The sequence shown here is derived from an EMBL/GenBank/DDBJ whole genome shotgun (WGS) entry which is preliminary data.</text>
</comment>
<dbReference type="Pfam" id="PF00072">
    <property type="entry name" value="Response_reg"/>
    <property type="match status" value="1"/>
</dbReference>
<keyword evidence="2" id="KW-0902">Two-component regulatory system</keyword>
<evidence type="ECO:0000313" key="11">
    <source>
        <dbReference type="Proteomes" id="UP001198565"/>
    </source>
</evidence>
<dbReference type="RefSeq" id="WP_222976882.1">
    <property type="nucleotide sequence ID" value="NZ_JAINVZ010000006.1"/>
</dbReference>
<evidence type="ECO:0000256" key="3">
    <source>
        <dbReference type="ARBA" id="ARBA00023015"/>
    </source>
</evidence>
<dbReference type="SMART" id="SM00862">
    <property type="entry name" value="Trans_reg_C"/>
    <property type="match status" value="1"/>
</dbReference>
<evidence type="ECO:0000256" key="4">
    <source>
        <dbReference type="ARBA" id="ARBA00023125"/>
    </source>
</evidence>
<gene>
    <name evidence="10" type="ORF">K7472_11400</name>
</gene>
<evidence type="ECO:0000256" key="5">
    <source>
        <dbReference type="ARBA" id="ARBA00023163"/>
    </source>
</evidence>
<dbReference type="InterPro" id="IPR016032">
    <property type="entry name" value="Sig_transdc_resp-reg_C-effctor"/>
</dbReference>
<reference evidence="10 11" key="1">
    <citation type="submission" date="2021-08" db="EMBL/GenBank/DDBJ databases">
        <title>Streptomyces sp. PTM05 isolated from lichen.</title>
        <authorList>
            <person name="Somphong A."/>
            <person name="Phongsopitanun W."/>
            <person name="Tanasupawat S."/>
        </authorList>
    </citation>
    <scope>NUCLEOTIDE SEQUENCE [LARGE SCALE GENOMIC DNA]</scope>
    <source>
        <strain evidence="10 11">Ptm05</strain>
    </source>
</reference>
<organism evidence="10 11">
    <name type="scientific">Streptantibioticus parmotrematis</name>
    <dbReference type="NCBI Taxonomy" id="2873249"/>
    <lineage>
        <taxon>Bacteria</taxon>
        <taxon>Bacillati</taxon>
        <taxon>Actinomycetota</taxon>
        <taxon>Actinomycetes</taxon>
        <taxon>Kitasatosporales</taxon>
        <taxon>Streptomycetaceae</taxon>
        <taxon>Streptantibioticus</taxon>
    </lineage>
</organism>
<dbReference type="PANTHER" id="PTHR48111">
    <property type="entry name" value="REGULATOR OF RPOS"/>
    <property type="match status" value="1"/>
</dbReference>
<dbReference type="InterPro" id="IPR039420">
    <property type="entry name" value="WalR-like"/>
</dbReference>
<dbReference type="InterPro" id="IPR001789">
    <property type="entry name" value="Sig_transdc_resp-reg_receiver"/>
</dbReference>
<evidence type="ECO:0000256" key="7">
    <source>
        <dbReference type="PROSITE-ProRule" id="PRU01091"/>
    </source>
</evidence>
<feature type="DNA-binding region" description="OmpR/PhoB-type" evidence="7">
    <location>
        <begin position="127"/>
        <end position="220"/>
    </location>
</feature>
<sequence length="221" mass="24057">MADDVRVLLVEDDRETAGMLSALLTDEGYVVEVAHDGQRGLHLGLGRGHQLLVVDRGLPGIDGVDLVGRLRRAGVTARVLLLTAFGEAADRVLGLDSGADDYLVKPFDVGELLARMRALLRRDLDQAEALPLGEAAIDLRRREVLLPRGGPVPLSGREFDLLRTLAAAPRTVFPRARLRASVFADTTADSIVDTYVYYLRRKLGRGVIRTVHGLGYRIGSV</sequence>
<evidence type="ECO:0000256" key="1">
    <source>
        <dbReference type="ARBA" id="ARBA00022553"/>
    </source>
</evidence>
<dbReference type="Gene3D" id="1.10.10.10">
    <property type="entry name" value="Winged helix-like DNA-binding domain superfamily/Winged helix DNA-binding domain"/>
    <property type="match status" value="1"/>
</dbReference>
<name>A0ABS7QRR7_9ACTN</name>
<dbReference type="Pfam" id="PF00486">
    <property type="entry name" value="Trans_reg_C"/>
    <property type="match status" value="1"/>
</dbReference>
<dbReference type="Gene3D" id="3.40.50.2300">
    <property type="match status" value="1"/>
</dbReference>
<dbReference type="SMART" id="SM00448">
    <property type="entry name" value="REC"/>
    <property type="match status" value="1"/>
</dbReference>
<keyword evidence="3" id="KW-0805">Transcription regulation</keyword>
<dbReference type="CDD" id="cd00383">
    <property type="entry name" value="trans_reg_C"/>
    <property type="match status" value="1"/>
</dbReference>
<dbReference type="PROSITE" id="PS51755">
    <property type="entry name" value="OMPR_PHOB"/>
    <property type="match status" value="1"/>
</dbReference>
<dbReference type="Gene3D" id="6.10.250.690">
    <property type="match status" value="1"/>
</dbReference>
<feature type="domain" description="Response regulatory" evidence="8">
    <location>
        <begin position="6"/>
        <end position="120"/>
    </location>
</feature>
<protein>
    <submittedName>
        <fullName evidence="10">Response regulator transcription factor</fullName>
    </submittedName>
</protein>
<evidence type="ECO:0000256" key="6">
    <source>
        <dbReference type="PROSITE-ProRule" id="PRU00169"/>
    </source>
</evidence>
<dbReference type="PANTHER" id="PTHR48111:SF1">
    <property type="entry name" value="TWO-COMPONENT RESPONSE REGULATOR ORR33"/>
    <property type="match status" value="1"/>
</dbReference>
<dbReference type="InterPro" id="IPR011006">
    <property type="entry name" value="CheY-like_superfamily"/>
</dbReference>
<keyword evidence="1 6" id="KW-0597">Phosphoprotein</keyword>
<dbReference type="SUPFAM" id="SSF52172">
    <property type="entry name" value="CheY-like"/>
    <property type="match status" value="1"/>
</dbReference>
<evidence type="ECO:0000256" key="2">
    <source>
        <dbReference type="ARBA" id="ARBA00023012"/>
    </source>
</evidence>
<dbReference type="InterPro" id="IPR001867">
    <property type="entry name" value="OmpR/PhoB-type_DNA-bd"/>
</dbReference>
<evidence type="ECO:0000313" key="10">
    <source>
        <dbReference type="EMBL" id="MBY8885451.1"/>
    </source>
</evidence>
<dbReference type="PROSITE" id="PS50110">
    <property type="entry name" value="RESPONSE_REGULATORY"/>
    <property type="match status" value="1"/>
</dbReference>
<dbReference type="SUPFAM" id="SSF46894">
    <property type="entry name" value="C-terminal effector domain of the bipartite response regulators"/>
    <property type="match status" value="1"/>
</dbReference>
<feature type="modified residue" description="4-aspartylphosphate" evidence="6">
    <location>
        <position position="55"/>
    </location>
</feature>
<dbReference type="EMBL" id="JAINVZ010000006">
    <property type="protein sequence ID" value="MBY8885451.1"/>
    <property type="molecule type" value="Genomic_DNA"/>
</dbReference>
<evidence type="ECO:0000259" key="9">
    <source>
        <dbReference type="PROSITE" id="PS51755"/>
    </source>
</evidence>
<accession>A0ABS7QRR7</accession>